<organism evidence="1 2">
    <name type="scientific">Izhakiella australiensis</name>
    <dbReference type="NCBI Taxonomy" id="1926881"/>
    <lineage>
        <taxon>Bacteria</taxon>
        <taxon>Pseudomonadati</taxon>
        <taxon>Pseudomonadota</taxon>
        <taxon>Gammaproteobacteria</taxon>
        <taxon>Enterobacterales</taxon>
        <taxon>Erwiniaceae</taxon>
        <taxon>Izhakiella</taxon>
    </lineage>
</organism>
<dbReference type="OrthoDB" id="6428563at2"/>
<sequence length="82" mass="9222">MSHVIRVGRYEIVDAEMNAGSASKTNVNEVHIPCLTNPGLSYQLDGWDEDTSIPAWIDGEQVDLEIGHYDKNHDRWVLKISA</sequence>
<dbReference type="EMBL" id="MRUL01000004">
    <property type="protein sequence ID" value="OON40473.1"/>
    <property type="molecule type" value="Genomic_DNA"/>
</dbReference>
<dbReference type="Pfam" id="PF07351">
    <property type="entry name" value="DUF1480"/>
    <property type="match status" value="1"/>
</dbReference>
<proteinExistence type="predicted"/>
<dbReference type="InterPro" id="IPR009950">
    <property type="entry name" value="DUF1480"/>
</dbReference>
<dbReference type="STRING" id="1926881.BTJ39_08685"/>
<evidence type="ECO:0008006" key="3">
    <source>
        <dbReference type="Google" id="ProtNLM"/>
    </source>
</evidence>
<comment type="caution">
    <text evidence="1">The sequence shown here is derived from an EMBL/GenBank/DDBJ whole genome shotgun (WGS) entry which is preliminary data.</text>
</comment>
<gene>
    <name evidence="1" type="ORF">BTJ39_08685</name>
</gene>
<keyword evidence="2" id="KW-1185">Reference proteome</keyword>
<evidence type="ECO:0000313" key="1">
    <source>
        <dbReference type="EMBL" id="OON40473.1"/>
    </source>
</evidence>
<protein>
    <recommendedName>
        <fullName evidence="3">DUF1480 domain-containing protein</fullName>
    </recommendedName>
</protein>
<dbReference type="RefSeq" id="WP_078002286.1">
    <property type="nucleotide sequence ID" value="NZ_MRUL01000004.1"/>
</dbReference>
<dbReference type="Proteomes" id="UP000190667">
    <property type="component" value="Unassembled WGS sequence"/>
</dbReference>
<name>A0A1S8YP94_9GAMM</name>
<accession>A0A1S8YP94</accession>
<evidence type="ECO:0000313" key="2">
    <source>
        <dbReference type="Proteomes" id="UP000190667"/>
    </source>
</evidence>
<dbReference type="AlphaFoldDB" id="A0A1S8YP94"/>
<reference evidence="1 2" key="1">
    <citation type="submission" date="2016-12" db="EMBL/GenBank/DDBJ databases">
        <title>Izhakiella australiana sp. nov. of genus Izhakiella isolated from Australian desert.</title>
        <authorList>
            <person name="Ji M."/>
        </authorList>
    </citation>
    <scope>NUCLEOTIDE SEQUENCE [LARGE SCALE GENOMIC DNA]</scope>
    <source>
        <strain evidence="1 2">D4N98</strain>
    </source>
</reference>